<comment type="pathway">
    <text evidence="10">Cofactor biosynthesis; NAD(+) biosynthesis; quinolinate from L-kynurenine: step 1/3.</text>
</comment>
<dbReference type="GO" id="GO:0019805">
    <property type="term" value="P:quinolinate biosynthetic process"/>
    <property type="evidence" value="ECO:0007669"/>
    <property type="project" value="UniProtKB-UniRule"/>
</dbReference>
<dbReference type="GO" id="GO:0034354">
    <property type="term" value="P:'de novo' NAD+ biosynthetic process from L-tryptophan"/>
    <property type="evidence" value="ECO:0007669"/>
    <property type="project" value="UniProtKB-UniRule"/>
</dbReference>
<reference evidence="13 14" key="1">
    <citation type="submission" date="2019-02" db="EMBL/GenBank/DDBJ databases">
        <title>Genome sequencing of the rare red list fungi Dentipellis fragilis.</title>
        <authorList>
            <person name="Buettner E."/>
            <person name="Kellner H."/>
        </authorList>
    </citation>
    <scope>NUCLEOTIDE SEQUENCE [LARGE SCALE GENOMIC DNA]</scope>
    <source>
        <strain evidence="13 14">DSM 105465</strain>
    </source>
</reference>
<dbReference type="Proteomes" id="UP000298327">
    <property type="component" value="Unassembled WGS sequence"/>
</dbReference>
<protein>
    <recommendedName>
        <fullName evidence="10">Kynurenine 3-monooxygenase</fullName>
        <ecNumber evidence="10">1.14.13.9</ecNumber>
    </recommendedName>
    <alternativeName>
        <fullName evidence="10">Biosynthesis of nicotinic acid protein 4</fullName>
    </alternativeName>
    <alternativeName>
        <fullName evidence="10">Kynurenine 3-hydroxylase</fullName>
    </alternativeName>
</protein>
<dbReference type="AlphaFoldDB" id="A0A4Y9Z8M4"/>
<evidence type="ECO:0000256" key="6">
    <source>
        <dbReference type="ARBA" id="ARBA00023002"/>
    </source>
</evidence>
<evidence type="ECO:0000256" key="10">
    <source>
        <dbReference type="HAMAP-Rule" id="MF_03018"/>
    </source>
</evidence>
<evidence type="ECO:0000259" key="12">
    <source>
        <dbReference type="Pfam" id="PF01494"/>
    </source>
</evidence>
<feature type="region of interest" description="Disordered" evidence="11">
    <location>
        <begin position="775"/>
        <end position="830"/>
    </location>
</feature>
<comment type="subcellular location">
    <subcellularLocation>
        <location evidence="10">Mitochondrion outer membrane</location>
    </subcellularLocation>
</comment>
<dbReference type="OrthoDB" id="10053569at2759"/>
<dbReference type="FunFam" id="3.50.50.60:FF:000129">
    <property type="entry name" value="Kynurenine 3-monooxygenase"/>
    <property type="match status" value="1"/>
</dbReference>
<evidence type="ECO:0000256" key="5">
    <source>
        <dbReference type="ARBA" id="ARBA00022857"/>
    </source>
</evidence>
<dbReference type="STRING" id="205917.A0A4Y9Z8M4"/>
<dbReference type="GO" id="GO:0071949">
    <property type="term" value="F:FAD binding"/>
    <property type="evidence" value="ECO:0007669"/>
    <property type="project" value="InterPro"/>
</dbReference>
<comment type="function">
    <text evidence="10">Catalyzes the hydroxylation of L-kynurenine (L-Kyn) to form 3-hydroxy-L-kynurenine (L-3OHKyn). Required for synthesis of quinolinic acid.</text>
</comment>
<evidence type="ECO:0000313" key="13">
    <source>
        <dbReference type="EMBL" id="TFY70377.1"/>
    </source>
</evidence>
<sequence length="966" mass="106632">MDLSKAPRRKAIVVGAGPVGCLAAVSLAKQGWQVHIYEARPDMRLPSSKAAAQQRSINLAISSRGIAALKAIDPAAAGRILDTVIPMRGRMIHDVRGNTRSQQYDPNGQCINSIDRALLNESLLEEALAVPDLRIFFRHKIIAIDFDRRNIAVRDLETGEDSEVSFHLCIGKLHVVPECNYVTPYSRVSSFRNNRMDYRQEYIPHDYLELKISPGKSDEGNPVFLLDPNHLHIWPRHSFMLIALPNKDMSFTCTLFAPVEEFERLDGRTATLAWFRTQFPDALALIGEEALWSSFEHNPRSSLMTVKARPYHYQDRAILLGDAAHSMVPFYGQGLNCGLEDVRVLDIYLKEAGVDPTDVPDSSSVVDGRLAAALSRYSDIRHEDLVAICDLAMDNYVEMRHTVTTATYLLRKAVDNIFFSLSSRKQITLDTLGSLLSTTAFPAGEPGGWIPLYTMVTFRPDISYATAREKAMRQTRALAVAGIFGGRYLQTDGAINKKARLGSWGGKAQRNQSGDRIKLTLGVCPSVSSWCSTLEHWSLLHRRPKPRRAWDSWGVCPASASQAARQSPLLASSAANRGCQRLWVIRRGGPMRTLGGLPRFLFSPVEGPAVDVLAAAAADALFLFLLPLGRPRPRLTGTAGVASAAAWSVHGMGERADMGHTGFAAGLGLVAVVELVYDAGGVGGDADTEFMQHIEGVGEVATLEQRWASSWATSLHTSDLKPLRIPLHSKKSKRCPTCRHILIKPEQKAQSVRYKIKLVAANYLPAITVALAHPADPAPARRRPQRVHRRRERPERVACGQDVRLNVQRQLPPAATAAAGPDAQDKSRRPPYAVTLPSAAFPIAAFAEAWEYEDDEDMFGEDGFGFEGRGAREKERAKSKTVGVLERRANVTIVGGEVVIGKDAKGEVKFNMMVSYTYRSDDPLPEDDVRTTPSRTKAPEMKTFSFYTVIQLGSIIPREERTEVDF</sequence>
<name>A0A4Y9Z8M4_9AGAM</name>
<keyword evidence="10" id="KW-0472">Membrane</keyword>
<dbReference type="GO" id="GO:0004502">
    <property type="term" value="F:kynurenine 3-monooxygenase activity"/>
    <property type="evidence" value="ECO:0007669"/>
    <property type="project" value="UniProtKB-UniRule"/>
</dbReference>
<dbReference type="EMBL" id="SEOQ01000105">
    <property type="protein sequence ID" value="TFY70377.1"/>
    <property type="molecule type" value="Genomic_DNA"/>
</dbReference>
<dbReference type="InterPro" id="IPR036188">
    <property type="entry name" value="FAD/NAD-bd_sf"/>
</dbReference>
<proteinExistence type="inferred from homology"/>
<keyword evidence="10" id="KW-1000">Mitochondrion outer membrane</keyword>
<feature type="compositionally biased region" description="Low complexity" evidence="11">
    <location>
        <begin position="812"/>
        <end position="822"/>
    </location>
</feature>
<accession>A0A4Y9Z8M4</accession>
<evidence type="ECO:0000256" key="2">
    <source>
        <dbReference type="ARBA" id="ARBA00022630"/>
    </source>
</evidence>
<keyword evidence="7 10" id="KW-0503">Monooxygenase</keyword>
<keyword evidence="2 10" id="KW-0285">Flavoprotein</keyword>
<evidence type="ECO:0000256" key="3">
    <source>
        <dbReference type="ARBA" id="ARBA00022642"/>
    </source>
</evidence>
<evidence type="ECO:0000256" key="1">
    <source>
        <dbReference type="ARBA" id="ARBA00001974"/>
    </source>
</evidence>
<dbReference type="PANTHER" id="PTHR46028">
    <property type="entry name" value="KYNURENINE 3-MONOOXYGENASE"/>
    <property type="match status" value="1"/>
</dbReference>
<organism evidence="13 14">
    <name type="scientific">Dentipellis fragilis</name>
    <dbReference type="NCBI Taxonomy" id="205917"/>
    <lineage>
        <taxon>Eukaryota</taxon>
        <taxon>Fungi</taxon>
        <taxon>Dikarya</taxon>
        <taxon>Basidiomycota</taxon>
        <taxon>Agaricomycotina</taxon>
        <taxon>Agaricomycetes</taxon>
        <taxon>Russulales</taxon>
        <taxon>Hericiaceae</taxon>
        <taxon>Dentipellis</taxon>
    </lineage>
</organism>
<comment type="similarity">
    <text evidence="10">Belongs to the aromatic-ring hydroxylase family. KMO subfamily.</text>
</comment>
<dbReference type="SUPFAM" id="SSF51905">
    <property type="entry name" value="FAD/NAD(P)-binding domain"/>
    <property type="match status" value="1"/>
</dbReference>
<keyword evidence="5 10" id="KW-0521">NADP</keyword>
<keyword evidence="3 10" id="KW-0662">Pyridine nucleotide biosynthesis</keyword>
<dbReference type="GO" id="GO:0006569">
    <property type="term" value="P:L-tryptophan catabolic process"/>
    <property type="evidence" value="ECO:0007669"/>
    <property type="project" value="UniProtKB-UniRule"/>
</dbReference>
<dbReference type="Pfam" id="PF01494">
    <property type="entry name" value="FAD_binding_3"/>
    <property type="match status" value="2"/>
</dbReference>
<dbReference type="GO" id="GO:0043420">
    <property type="term" value="P:anthranilate metabolic process"/>
    <property type="evidence" value="ECO:0007669"/>
    <property type="project" value="UniProtKB-UniRule"/>
</dbReference>
<dbReference type="Gene3D" id="3.50.50.60">
    <property type="entry name" value="FAD/NAD(P)-binding domain"/>
    <property type="match status" value="1"/>
</dbReference>
<dbReference type="PANTHER" id="PTHR46028:SF2">
    <property type="entry name" value="KYNURENINE 3-MONOOXYGENASE"/>
    <property type="match status" value="1"/>
</dbReference>
<keyword evidence="8 10" id="KW-0496">Mitochondrion</keyword>
<dbReference type="UniPathway" id="UPA00253">
    <property type="reaction ID" value="UER00328"/>
</dbReference>
<keyword evidence="14" id="KW-1185">Reference proteome</keyword>
<keyword evidence="4 10" id="KW-0274">FAD</keyword>
<dbReference type="HAMAP" id="MF_01971">
    <property type="entry name" value="Kynurenine_monooxygenase"/>
    <property type="match status" value="1"/>
</dbReference>
<evidence type="ECO:0000256" key="9">
    <source>
        <dbReference type="ARBA" id="ARBA00047818"/>
    </source>
</evidence>
<dbReference type="InterPro" id="IPR027545">
    <property type="entry name" value="Kynurenine_monooxygenase"/>
</dbReference>
<comment type="caution">
    <text evidence="13">The sequence shown here is derived from an EMBL/GenBank/DDBJ whole genome shotgun (WGS) entry which is preliminary data.</text>
</comment>
<keyword evidence="6 10" id="KW-0560">Oxidoreductase</keyword>
<evidence type="ECO:0000256" key="11">
    <source>
        <dbReference type="SAM" id="MobiDB-lite"/>
    </source>
</evidence>
<dbReference type="Pfam" id="PF05502">
    <property type="entry name" value="Dynactin_p62"/>
    <property type="match status" value="1"/>
</dbReference>
<dbReference type="GO" id="GO:0005869">
    <property type="term" value="C:dynactin complex"/>
    <property type="evidence" value="ECO:0007669"/>
    <property type="project" value="InterPro"/>
</dbReference>
<dbReference type="InterPro" id="IPR002938">
    <property type="entry name" value="FAD-bd"/>
</dbReference>
<dbReference type="EC" id="1.14.13.9" evidence="10"/>
<feature type="domain" description="FAD-binding" evidence="12">
    <location>
        <begin position="302"/>
        <end position="345"/>
    </location>
</feature>
<gene>
    <name evidence="10" type="primary">BNA4</name>
    <name evidence="13" type="ORF">EVG20_g2646</name>
</gene>
<evidence type="ECO:0000256" key="7">
    <source>
        <dbReference type="ARBA" id="ARBA00023033"/>
    </source>
</evidence>
<comment type="catalytic activity">
    <reaction evidence="9 10">
        <text>L-kynurenine + NADPH + O2 + H(+) = 3-hydroxy-L-kynurenine + NADP(+) + H2O</text>
        <dbReference type="Rhea" id="RHEA:20545"/>
        <dbReference type="ChEBI" id="CHEBI:15377"/>
        <dbReference type="ChEBI" id="CHEBI:15378"/>
        <dbReference type="ChEBI" id="CHEBI:15379"/>
        <dbReference type="ChEBI" id="CHEBI:57783"/>
        <dbReference type="ChEBI" id="CHEBI:57959"/>
        <dbReference type="ChEBI" id="CHEBI:58125"/>
        <dbReference type="ChEBI" id="CHEBI:58349"/>
        <dbReference type="EC" id="1.14.13.9"/>
    </reaction>
</comment>
<evidence type="ECO:0000256" key="4">
    <source>
        <dbReference type="ARBA" id="ARBA00022827"/>
    </source>
</evidence>
<comment type="cofactor">
    <cofactor evidence="1 10">
        <name>FAD</name>
        <dbReference type="ChEBI" id="CHEBI:57692"/>
    </cofactor>
</comment>
<dbReference type="PRINTS" id="PR00420">
    <property type="entry name" value="RNGMNOXGNASE"/>
</dbReference>
<dbReference type="InterPro" id="IPR008603">
    <property type="entry name" value="DCTN4"/>
</dbReference>
<dbReference type="GO" id="GO:0070189">
    <property type="term" value="P:kynurenine metabolic process"/>
    <property type="evidence" value="ECO:0007669"/>
    <property type="project" value="TreeGrafter"/>
</dbReference>
<feature type="domain" description="FAD-binding" evidence="12">
    <location>
        <begin position="10"/>
        <end position="170"/>
    </location>
</feature>
<feature type="compositionally biased region" description="Basic residues" evidence="11">
    <location>
        <begin position="780"/>
        <end position="791"/>
    </location>
</feature>
<evidence type="ECO:0000313" key="14">
    <source>
        <dbReference type="Proteomes" id="UP000298327"/>
    </source>
</evidence>
<evidence type="ECO:0000256" key="8">
    <source>
        <dbReference type="ARBA" id="ARBA00023128"/>
    </source>
</evidence>
<dbReference type="GO" id="GO:0005741">
    <property type="term" value="C:mitochondrial outer membrane"/>
    <property type="evidence" value="ECO:0007669"/>
    <property type="project" value="UniProtKB-SubCell"/>
</dbReference>